<dbReference type="EMBL" id="AQHF01000028">
    <property type="protein sequence ID" value="MBE0347827.1"/>
    <property type="molecule type" value="Genomic_DNA"/>
</dbReference>
<evidence type="ECO:0000313" key="2">
    <source>
        <dbReference type="Proteomes" id="UP000660708"/>
    </source>
</evidence>
<evidence type="ECO:0000313" key="1">
    <source>
        <dbReference type="EMBL" id="MBE0347827.1"/>
    </source>
</evidence>
<protein>
    <submittedName>
        <fullName evidence="1">Uncharacterized protein</fullName>
    </submittedName>
</protein>
<sequence length="638" mass="68539">MVYDDNGNILHANPTPIDKNKFKLNFSHAVSGKVVVFIHSDLAIPRLATEDGIIEMLTVNQIISVAQGKVTADSNGLMVDGTDVGTTLTDHAQHIDSFNGMFTADFDHTKVIKDLLPNTDQETLGRADHPFAQVHAANISANSVDTRSQSEDPGTQQGKLLANQVDIQARTTSAGVAPAQIILTGSNKTQYLLRYDEATGQLKLIDETGAPLEINGQAFTGARIDVVHGALENLNVSANTVLGSGAANSAEINATTTFNAPVSFSEHASIGNGDDNVNINCGAEQLLTVISKFFNLNSEGKLTVKNLVVSENLDVAGTRTETSSTNVTSGEQFITLLAGTTDEPTLDAGLKITRGNSANAAILWDETLNAWTLGVDGDMRAIVRTDDLRLLTEQQHQQLTTGESTHLHYHEADRDRANHTGTQTAQTISDFAQAVAQTQSVQSKVDNVPGKGLSTHDLTDELIDKINSALQSVKMADIADLPDLSGVGPHPSDDFTHVEVANLRSGKTATGETMHKTLVFGGDEPPPNTDAGINDIWFNTAGDATVVERKTAEGFQPIVTIASEMNMQHSDVEYVMSASIKEYIFKVNGEPLTLKPKFLTVYLNRKLLRKSEYTINGTQSITLNIDLSVDDEIEVVTA</sequence>
<keyword evidence="2" id="KW-1185">Reference proteome</keyword>
<organism evidence="1 2">
    <name type="scientific">Pseudoalteromonas peptidolytica F12-50-A1</name>
    <dbReference type="NCBI Taxonomy" id="1315280"/>
    <lineage>
        <taxon>Bacteria</taxon>
        <taxon>Pseudomonadati</taxon>
        <taxon>Pseudomonadota</taxon>
        <taxon>Gammaproteobacteria</taxon>
        <taxon>Alteromonadales</taxon>
        <taxon>Pseudoalteromonadaceae</taxon>
        <taxon>Pseudoalteromonas</taxon>
    </lineage>
</organism>
<gene>
    <name evidence="1" type="ORF">PPEP_a4189</name>
</gene>
<name>A0A8I0MXI1_9GAMM</name>
<accession>A0A8I0MXI1</accession>
<dbReference type="AlphaFoldDB" id="A0A8I0MXI1"/>
<proteinExistence type="predicted"/>
<dbReference type="Proteomes" id="UP000660708">
    <property type="component" value="Unassembled WGS sequence"/>
</dbReference>
<comment type="caution">
    <text evidence="1">The sequence shown here is derived from an EMBL/GenBank/DDBJ whole genome shotgun (WGS) entry which is preliminary data.</text>
</comment>
<reference evidence="1 2" key="1">
    <citation type="submission" date="2015-06" db="EMBL/GenBank/DDBJ databases">
        <title>Genome sequence of Pseudoalteromonas peptidolytica.</title>
        <authorList>
            <person name="Xie B.-B."/>
            <person name="Rong J.-C."/>
            <person name="Qin Q.-L."/>
            <person name="Zhang Y.-Z."/>
        </authorList>
    </citation>
    <scope>NUCLEOTIDE SEQUENCE [LARGE SCALE GENOMIC DNA]</scope>
    <source>
        <strain evidence="1 2">F12-50-A1</strain>
    </source>
</reference>